<dbReference type="Gene3D" id="3.10.20.90">
    <property type="entry name" value="Phosphatidylinositol 3-kinase Catalytic Subunit, Chain A, domain 1"/>
    <property type="match status" value="1"/>
</dbReference>
<dbReference type="Proteomes" id="UP000887572">
    <property type="component" value="Unplaced"/>
</dbReference>
<accession>A0A914GY78</accession>
<dbReference type="Pfam" id="PF11976">
    <property type="entry name" value="Rad60-SLD"/>
    <property type="match status" value="1"/>
</dbReference>
<dbReference type="InterPro" id="IPR022617">
    <property type="entry name" value="Rad60/SUMO-like_dom"/>
</dbReference>
<proteinExistence type="predicted"/>
<evidence type="ECO:0000259" key="1">
    <source>
        <dbReference type="PROSITE" id="PS50053"/>
    </source>
</evidence>
<dbReference type="CDD" id="cd01763">
    <property type="entry name" value="Ubl_SUMO_like"/>
    <property type="match status" value="1"/>
</dbReference>
<keyword evidence="2" id="KW-1185">Reference proteome</keyword>
<evidence type="ECO:0000313" key="2">
    <source>
        <dbReference type="Proteomes" id="UP000887572"/>
    </source>
</evidence>
<dbReference type="WBParaSite" id="Gr19_v10_g1230.t1">
    <property type="protein sequence ID" value="Gr19_v10_g1230.t1"/>
    <property type="gene ID" value="Gr19_v10_g1230"/>
</dbReference>
<feature type="domain" description="Ubiquitin-like" evidence="1">
    <location>
        <begin position="178"/>
        <end position="246"/>
    </location>
</feature>
<organism evidence="2 3">
    <name type="scientific">Globodera rostochiensis</name>
    <name type="common">Golden nematode worm</name>
    <name type="synonym">Heterodera rostochiensis</name>
    <dbReference type="NCBI Taxonomy" id="31243"/>
    <lineage>
        <taxon>Eukaryota</taxon>
        <taxon>Metazoa</taxon>
        <taxon>Ecdysozoa</taxon>
        <taxon>Nematoda</taxon>
        <taxon>Chromadorea</taxon>
        <taxon>Rhabditida</taxon>
        <taxon>Tylenchina</taxon>
        <taxon>Tylenchomorpha</taxon>
        <taxon>Tylenchoidea</taxon>
        <taxon>Heteroderidae</taxon>
        <taxon>Heteroderinae</taxon>
        <taxon>Globodera</taxon>
    </lineage>
</organism>
<dbReference type="PROSITE" id="PS50053">
    <property type="entry name" value="UBIQUITIN_2"/>
    <property type="match status" value="1"/>
</dbReference>
<protein>
    <submittedName>
        <fullName evidence="3">Ubiquitin-like domain-containing protein</fullName>
    </submittedName>
</protein>
<name>A0A914GY78_GLORO</name>
<dbReference type="InterPro" id="IPR029071">
    <property type="entry name" value="Ubiquitin-like_domsf"/>
</dbReference>
<sequence length="250" mass="27673">MTAKACSDESSSSDEDYYNDFSKYKAKAAMALRKLRKNERTTTEKSSLSSDVEDNTLHNFTSHVDHEICLIPTDTPVLTGVIDLTEVDSGDYASLPVKPPPPSSAIVCRINISSKGQKRVFFCDLAEPLVNVIEEFAERTNIDPKRDTPLALGLSDNCTAIELDAFEDLEQSEEDKGVKLKYQMKGRRPVTVCALPNATFALLKELFCTDHGLEPAKTRFILDSDLIGDNETPISLGLEDGDCIDVFHFD</sequence>
<dbReference type="SUPFAM" id="SSF54236">
    <property type="entry name" value="Ubiquitin-like"/>
    <property type="match status" value="1"/>
</dbReference>
<reference evidence="3" key="1">
    <citation type="submission" date="2022-11" db="UniProtKB">
        <authorList>
            <consortium name="WormBaseParasite"/>
        </authorList>
    </citation>
    <scope>IDENTIFICATION</scope>
</reference>
<evidence type="ECO:0000313" key="3">
    <source>
        <dbReference type="WBParaSite" id="Gr19_v10_g1230.t1"/>
    </source>
</evidence>
<dbReference type="InterPro" id="IPR000626">
    <property type="entry name" value="Ubiquitin-like_dom"/>
</dbReference>
<dbReference type="AlphaFoldDB" id="A0A914GY78"/>